<protein>
    <submittedName>
        <fullName evidence="2">Uncharacterized protein</fullName>
    </submittedName>
</protein>
<evidence type="ECO:0000313" key="2">
    <source>
        <dbReference type="EMBL" id="GFO34902.1"/>
    </source>
</evidence>
<gene>
    <name evidence="2" type="ORF">PoB_006140700</name>
</gene>
<sequence>MTALFSQVHSTIPLVPEAESTPLKPPRPHKSTIDTSTSPMIKHNITFSHSLSLSENTPLSKEEEKLSTHLIRRKLHSGPVKNRVKCKTGQPLILQRVVAPRKQTLLVRTPTKRKRARISQSSIICSRDFRNICRHTTSN</sequence>
<proteinExistence type="predicted"/>
<evidence type="ECO:0000256" key="1">
    <source>
        <dbReference type="SAM" id="MobiDB-lite"/>
    </source>
</evidence>
<organism evidence="2 3">
    <name type="scientific">Plakobranchus ocellatus</name>
    <dbReference type="NCBI Taxonomy" id="259542"/>
    <lineage>
        <taxon>Eukaryota</taxon>
        <taxon>Metazoa</taxon>
        <taxon>Spiralia</taxon>
        <taxon>Lophotrochozoa</taxon>
        <taxon>Mollusca</taxon>
        <taxon>Gastropoda</taxon>
        <taxon>Heterobranchia</taxon>
        <taxon>Euthyneura</taxon>
        <taxon>Panpulmonata</taxon>
        <taxon>Sacoglossa</taxon>
        <taxon>Placobranchoidea</taxon>
        <taxon>Plakobranchidae</taxon>
        <taxon>Plakobranchus</taxon>
    </lineage>
</organism>
<dbReference type="AlphaFoldDB" id="A0AAV4CSM3"/>
<accession>A0AAV4CSM3</accession>
<keyword evidence="3" id="KW-1185">Reference proteome</keyword>
<dbReference type="EMBL" id="BLXT01006948">
    <property type="protein sequence ID" value="GFO34902.1"/>
    <property type="molecule type" value="Genomic_DNA"/>
</dbReference>
<evidence type="ECO:0000313" key="3">
    <source>
        <dbReference type="Proteomes" id="UP000735302"/>
    </source>
</evidence>
<feature type="region of interest" description="Disordered" evidence="1">
    <location>
        <begin position="15"/>
        <end position="37"/>
    </location>
</feature>
<comment type="caution">
    <text evidence="2">The sequence shown here is derived from an EMBL/GenBank/DDBJ whole genome shotgun (WGS) entry which is preliminary data.</text>
</comment>
<dbReference type="Proteomes" id="UP000735302">
    <property type="component" value="Unassembled WGS sequence"/>
</dbReference>
<reference evidence="2 3" key="1">
    <citation type="journal article" date="2021" name="Elife">
        <title>Chloroplast acquisition without the gene transfer in kleptoplastic sea slugs, Plakobranchus ocellatus.</title>
        <authorList>
            <person name="Maeda T."/>
            <person name="Takahashi S."/>
            <person name="Yoshida T."/>
            <person name="Shimamura S."/>
            <person name="Takaki Y."/>
            <person name="Nagai Y."/>
            <person name="Toyoda A."/>
            <person name="Suzuki Y."/>
            <person name="Arimoto A."/>
            <person name="Ishii H."/>
            <person name="Satoh N."/>
            <person name="Nishiyama T."/>
            <person name="Hasebe M."/>
            <person name="Maruyama T."/>
            <person name="Minagawa J."/>
            <person name="Obokata J."/>
            <person name="Shigenobu S."/>
        </authorList>
    </citation>
    <scope>NUCLEOTIDE SEQUENCE [LARGE SCALE GENOMIC DNA]</scope>
</reference>
<name>A0AAV4CSM3_9GAST</name>